<gene>
    <name evidence="1" type="ORF">D2V08_14540</name>
</gene>
<keyword evidence="2" id="KW-1185">Reference proteome</keyword>
<sequence length="246" mass="27315">MKQILFVLITVILLGCGGKASKDEADDTSSNQKTIGNSCLSDLVEKNEIEKMINKEQVASIVGINVDNVVFEENKSSRAKYSTVIFKWEPVQERTMTMEVKVGDRTISQTVPLKNSINVGKIDLIGDKKDQSALEYFNYVYGPKTKEEKEEAKARVDRAQETSDKVDKKSAETIKSMVDKQTSSKVSGIGSSAFGSVQNTNGMTYYNLKVLHGDTMFEITTDVSDDSEEDIRIAKEIAQQIIDNCN</sequence>
<organism evidence="1 2">
    <name type="scientific">Flagellimonas lutimaris</name>
    <dbReference type="NCBI Taxonomy" id="475082"/>
    <lineage>
        <taxon>Bacteria</taxon>
        <taxon>Pseudomonadati</taxon>
        <taxon>Bacteroidota</taxon>
        <taxon>Flavobacteriia</taxon>
        <taxon>Flavobacteriales</taxon>
        <taxon>Flavobacteriaceae</taxon>
        <taxon>Flagellimonas</taxon>
    </lineage>
</organism>
<evidence type="ECO:0008006" key="3">
    <source>
        <dbReference type="Google" id="ProtNLM"/>
    </source>
</evidence>
<evidence type="ECO:0000313" key="1">
    <source>
        <dbReference type="EMBL" id="RIV30324.1"/>
    </source>
</evidence>
<dbReference type="AlphaFoldDB" id="A0A3A1N2H1"/>
<comment type="caution">
    <text evidence="1">The sequence shown here is derived from an EMBL/GenBank/DDBJ whole genome shotgun (WGS) entry which is preliminary data.</text>
</comment>
<dbReference type="PROSITE" id="PS51257">
    <property type="entry name" value="PROKAR_LIPOPROTEIN"/>
    <property type="match status" value="1"/>
</dbReference>
<accession>A0A3A1N2H1</accession>
<protein>
    <recommendedName>
        <fullName evidence="3">Lipoprotein</fullName>
    </recommendedName>
</protein>
<dbReference type="RefSeq" id="WP_147374156.1">
    <property type="nucleotide sequence ID" value="NZ_QXFH01000077.1"/>
</dbReference>
<evidence type="ECO:0000313" key="2">
    <source>
        <dbReference type="Proteomes" id="UP000266067"/>
    </source>
</evidence>
<name>A0A3A1N2H1_9FLAO</name>
<dbReference type="OrthoDB" id="1099822at2"/>
<dbReference type="Proteomes" id="UP000266067">
    <property type="component" value="Unassembled WGS sequence"/>
</dbReference>
<proteinExistence type="predicted"/>
<dbReference type="EMBL" id="QXFH01000077">
    <property type="protein sequence ID" value="RIV30324.1"/>
    <property type="molecule type" value="Genomic_DNA"/>
</dbReference>
<reference evidence="1 2" key="1">
    <citation type="submission" date="2018-08" db="EMBL/GenBank/DDBJ databases">
        <title>Proposal of Muricauda 72 sp.nov. and Muricauda NH166 sp.nov., isolated from seawater.</title>
        <authorList>
            <person name="Cheng H."/>
            <person name="Wu Y.-H."/>
            <person name="Guo L.-L."/>
            <person name="Xu X.-W."/>
        </authorList>
    </citation>
    <scope>NUCLEOTIDE SEQUENCE [LARGE SCALE GENOMIC DNA]</scope>
    <source>
        <strain evidence="1 2">KCTC 22173</strain>
    </source>
</reference>